<feature type="binding site" evidence="17">
    <location>
        <position position="246"/>
    </location>
    <ligand>
        <name>(6S)-NADPHX</name>
        <dbReference type="ChEBI" id="CHEBI:64076"/>
    </ligand>
</feature>
<comment type="catalytic activity">
    <reaction evidence="2 18 19">
        <text>(6R)-NADPHX = (6S)-NADPHX</text>
        <dbReference type="Rhea" id="RHEA:32227"/>
        <dbReference type="ChEBI" id="CHEBI:64076"/>
        <dbReference type="ChEBI" id="CHEBI:64077"/>
        <dbReference type="EC" id="5.1.99.6"/>
    </reaction>
</comment>
<dbReference type="OrthoDB" id="9806925at2"/>
<keyword evidence="5 18" id="KW-0479">Metal-binding</keyword>
<dbReference type="GO" id="GO:0052855">
    <property type="term" value="F:ADP-dependent NAD(P)H-hydrate dehydratase activity"/>
    <property type="evidence" value="ECO:0007669"/>
    <property type="project" value="UniProtKB-UniRule"/>
</dbReference>
<dbReference type="PANTHER" id="PTHR12592">
    <property type="entry name" value="ATP-DEPENDENT (S)-NAD(P)H-HYDRATE DEHYDRATASE FAMILY MEMBER"/>
    <property type="match status" value="1"/>
</dbReference>
<evidence type="ECO:0000256" key="11">
    <source>
        <dbReference type="ARBA" id="ARBA00023235"/>
    </source>
</evidence>
<dbReference type="GO" id="GO:0110051">
    <property type="term" value="P:metabolite repair"/>
    <property type="evidence" value="ECO:0007669"/>
    <property type="project" value="TreeGrafter"/>
</dbReference>
<evidence type="ECO:0000256" key="12">
    <source>
        <dbReference type="ARBA" id="ARBA00023239"/>
    </source>
</evidence>
<dbReference type="EMBL" id="UGHR01000003">
    <property type="protein sequence ID" value="STR45096.1"/>
    <property type="molecule type" value="Genomic_DNA"/>
</dbReference>
<comment type="catalytic activity">
    <reaction evidence="1 18 19">
        <text>(6R)-NADHX = (6S)-NADHX</text>
        <dbReference type="Rhea" id="RHEA:32215"/>
        <dbReference type="ChEBI" id="CHEBI:64074"/>
        <dbReference type="ChEBI" id="CHEBI:64075"/>
        <dbReference type="EC" id="5.1.99.6"/>
    </reaction>
</comment>
<dbReference type="Gene3D" id="3.40.1190.20">
    <property type="match status" value="1"/>
</dbReference>
<dbReference type="EC" id="4.2.1.136" evidence="19"/>
<dbReference type="PIRSF" id="PIRSF017184">
    <property type="entry name" value="Nnr"/>
    <property type="match status" value="1"/>
</dbReference>
<dbReference type="SUPFAM" id="SSF64153">
    <property type="entry name" value="YjeF N-terminal domain-like"/>
    <property type="match status" value="1"/>
</dbReference>
<keyword evidence="8 17" id="KW-0521">NADP</keyword>
<feature type="binding site" evidence="17">
    <location>
        <begin position="392"/>
        <end position="396"/>
    </location>
    <ligand>
        <name>AMP</name>
        <dbReference type="ChEBI" id="CHEBI:456215"/>
    </ligand>
</feature>
<name>A0A377SXQ9_9NEIS</name>
<accession>A0A377SXQ9</accession>
<keyword evidence="9 18" id="KW-0630">Potassium</keyword>
<keyword evidence="7 17" id="KW-0067">ATP-binding</keyword>
<comment type="caution">
    <text evidence="18">Lacks conserved residue(s) required for the propagation of feature annotation.</text>
</comment>
<keyword evidence="6 17" id="KW-0547">Nucleotide-binding</keyword>
<evidence type="ECO:0000313" key="22">
    <source>
        <dbReference type="EMBL" id="STR45096.1"/>
    </source>
</evidence>
<dbReference type="Pfam" id="PF03853">
    <property type="entry name" value="YjeF_N"/>
    <property type="match status" value="1"/>
</dbReference>
<evidence type="ECO:0000256" key="1">
    <source>
        <dbReference type="ARBA" id="ARBA00000013"/>
    </source>
</evidence>
<evidence type="ECO:0000256" key="10">
    <source>
        <dbReference type="ARBA" id="ARBA00023027"/>
    </source>
</evidence>
<evidence type="ECO:0000256" key="8">
    <source>
        <dbReference type="ARBA" id="ARBA00022857"/>
    </source>
</evidence>
<dbReference type="RefSeq" id="WP_115228810.1">
    <property type="nucleotide sequence ID" value="NZ_CAWOLO010000016.1"/>
</dbReference>
<sequence length="485" mass="49635">MINSPLFFSQKLRQTESAAAGLSLMHRAGEASASWILKHYPAAQIIYVLAGPGNNGGDALITASLLQQAGKTILLRLTSPSITADAKNAFAKWQATGGQTILATPDHADLAIDGLFGLGLNRAPSEADGQIMAGLQALGCPIIALDIPSGLMADSGAAPGAVIHATHTLSFISHKPGLFTARGCDVCGEISLHDLQIPAHLYPEADGYLQNHAPVSVGQLLRRPDSHKGSYGTVGVMGGASGMSGATLLAGRAALHIGAGRVVLGLLDKTLSADPVQPELMLHSAEEALQHPALSFMLTGPGLGNSAAALATLRQSIASPLALLLDADALNLLAGSAELTAAMQERSSPSIITPHPAEAARLLHTSTQAVQANRIESALTLAQRYKATVLLKGAGSVCSDGQSWSINASGNAALASAGQGDVLSGIIAALAAQGLKPLDAVQSGCWLHGRAADDWRRAHPNGIGLTASETISYARAALNQVLGAY</sequence>
<keyword evidence="25" id="KW-1185">Reference proteome</keyword>
<evidence type="ECO:0000256" key="16">
    <source>
        <dbReference type="ARBA" id="ARBA00049209"/>
    </source>
</evidence>
<dbReference type="GO" id="GO:0052856">
    <property type="term" value="F:NAD(P)HX epimerase activity"/>
    <property type="evidence" value="ECO:0007669"/>
    <property type="project" value="UniProtKB-UniRule"/>
</dbReference>
<dbReference type="PANTHER" id="PTHR12592:SF0">
    <property type="entry name" value="ATP-DEPENDENT (S)-NAD(P)H-HYDRATE DEHYDRATASE"/>
    <property type="match status" value="1"/>
</dbReference>
<evidence type="ECO:0000256" key="7">
    <source>
        <dbReference type="ARBA" id="ARBA00022840"/>
    </source>
</evidence>
<comment type="similarity">
    <text evidence="18">Belongs to the NnrE/AIBP family.</text>
</comment>
<dbReference type="Proteomes" id="UP000255108">
    <property type="component" value="Unassembled WGS sequence"/>
</dbReference>
<dbReference type="Pfam" id="PF01256">
    <property type="entry name" value="Carb_kinase"/>
    <property type="match status" value="1"/>
</dbReference>
<comment type="similarity">
    <text evidence="4 19">In the C-terminal section; belongs to the NnrD/CARKD family.</text>
</comment>
<dbReference type="NCBIfam" id="TIGR00196">
    <property type="entry name" value="yjeF_cterm"/>
    <property type="match status" value="1"/>
</dbReference>
<dbReference type="GO" id="GO:0046496">
    <property type="term" value="P:nicotinamide nucleotide metabolic process"/>
    <property type="evidence" value="ECO:0007669"/>
    <property type="project" value="UniProtKB-UniRule"/>
</dbReference>
<protein>
    <recommendedName>
        <fullName evidence="19">Bifunctional NAD(P)H-hydrate repair enzyme</fullName>
    </recommendedName>
    <alternativeName>
        <fullName evidence="19">Nicotinamide nucleotide repair protein</fullName>
    </alternativeName>
    <domain>
        <recommendedName>
            <fullName evidence="19">ADP-dependent (S)-NAD(P)H-hydrate dehydratase</fullName>
            <ecNumber evidence="19">4.2.1.136</ecNumber>
        </recommendedName>
        <alternativeName>
            <fullName evidence="19">ADP-dependent NAD(P)HX dehydratase</fullName>
        </alternativeName>
    </domain>
    <domain>
        <recommendedName>
            <fullName evidence="19">NAD(P)H-hydrate epimerase</fullName>
            <ecNumber evidence="19">5.1.99.6</ecNumber>
        </recommendedName>
    </domain>
</protein>
<feature type="binding site" evidence="17">
    <location>
        <position position="355"/>
    </location>
    <ligand>
        <name>(6S)-NADPHX</name>
        <dbReference type="ChEBI" id="CHEBI:64076"/>
    </ligand>
</feature>
<comment type="subunit">
    <text evidence="17">Homotetramer.</text>
</comment>
<evidence type="ECO:0000256" key="6">
    <source>
        <dbReference type="ARBA" id="ARBA00022741"/>
    </source>
</evidence>
<dbReference type="Gene3D" id="3.40.50.10260">
    <property type="entry name" value="YjeF N-terminal domain"/>
    <property type="match status" value="1"/>
</dbReference>
<keyword evidence="13" id="KW-0511">Multifunctional enzyme</keyword>
<evidence type="ECO:0000313" key="23">
    <source>
        <dbReference type="EMBL" id="TCU82201.1"/>
    </source>
</evidence>
<dbReference type="PROSITE" id="PS01050">
    <property type="entry name" value="YJEF_C_2"/>
    <property type="match status" value="1"/>
</dbReference>
<comment type="cofactor">
    <cofactor evidence="18 19">
        <name>K(+)</name>
        <dbReference type="ChEBI" id="CHEBI:29103"/>
    </cofactor>
    <text evidence="18 19">Binds 1 potassium ion per subunit.</text>
</comment>
<feature type="binding site" evidence="18">
    <location>
        <position position="146"/>
    </location>
    <ligand>
        <name>(6S)-NADPHX</name>
        <dbReference type="ChEBI" id="CHEBI:64076"/>
    </ligand>
</feature>
<dbReference type="InterPro" id="IPR029056">
    <property type="entry name" value="Ribokinase-like"/>
</dbReference>
<feature type="binding site" evidence="18">
    <location>
        <position position="149"/>
    </location>
    <ligand>
        <name>K(+)</name>
        <dbReference type="ChEBI" id="CHEBI:29103"/>
    </ligand>
</feature>
<dbReference type="InterPro" id="IPR036652">
    <property type="entry name" value="YjeF_N_dom_sf"/>
</dbReference>
<evidence type="ECO:0000256" key="3">
    <source>
        <dbReference type="ARBA" id="ARBA00006001"/>
    </source>
</evidence>
<dbReference type="EMBL" id="SMBT01000016">
    <property type="protein sequence ID" value="TCU82201.1"/>
    <property type="molecule type" value="Genomic_DNA"/>
</dbReference>
<feature type="binding site" evidence="18">
    <location>
        <position position="55"/>
    </location>
    <ligand>
        <name>K(+)</name>
        <dbReference type="ChEBI" id="CHEBI:29103"/>
    </ligand>
</feature>
<reference evidence="23 25" key="2">
    <citation type="submission" date="2019-03" db="EMBL/GenBank/DDBJ databases">
        <title>Genomic Encyclopedia of Type Strains, Phase IV (KMG-IV): sequencing the most valuable type-strain genomes for metagenomic binning, comparative biology and taxonomic classification.</title>
        <authorList>
            <person name="Goeker M."/>
        </authorList>
    </citation>
    <scope>NUCLEOTIDE SEQUENCE [LARGE SCALE GENOMIC DNA]</scope>
    <source>
        <strain evidence="23 25">DSM 3764</strain>
    </source>
</reference>
<gene>
    <name evidence="22" type="primary">nnr</name>
    <name evidence="17" type="synonym">nnrD</name>
    <name evidence="18" type="synonym">nnrE</name>
    <name evidence="23" type="ORF">EV682_11635</name>
    <name evidence="22" type="ORF">NCTC11159_03642</name>
</gene>
<dbReference type="CDD" id="cd01171">
    <property type="entry name" value="YXKO-related"/>
    <property type="match status" value="1"/>
</dbReference>
<keyword evidence="10 17" id="KW-0520">NAD</keyword>
<comment type="cofactor">
    <cofactor evidence="17">
        <name>Mg(2+)</name>
        <dbReference type="ChEBI" id="CHEBI:18420"/>
    </cofactor>
</comment>
<organism evidence="22 24">
    <name type="scientific">Iodobacter fluviatilis</name>
    <dbReference type="NCBI Taxonomy" id="537"/>
    <lineage>
        <taxon>Bacteria</taxon>
        <taxon>Pseudomonadati</taxon>
        <taxon>Pseudomonadota</taxon>
        <taxon>Betaproteobacteria</taxon>
        <taxon>Neisseriales</taxon>
        <taxon>Chitinibacteraceae</taxon>
        <taxon>Iodobacter</taxon>
    </lineage>
</organism>
<feature type="binding site" evidence="18">
    <location>
        <begin position="54"/>
        <end position="58"/>
    </location>
    <ligand>
        <name>(6S)-NADPHX</name>
        <dbReference type="ChEBI" id="CHEBI:64076"/>
    </ligand>
</feature>
<evidence type="ECO:0000259" key="20">
    <source>
        <dbReference type="PROSITE" id="PS51383"/>
    </source>
</evidence>
<evidence type="ECO:0000256" key="18">
    <source>
        <dbReference type="HAMAP-Rule" id="MF_01966"/>
    </source>
</evidence>
<evidence type="ECO:0000256" key="5">
    <source>
        <dbReference type="ARBA" id="ARBA00022723"/>
    </source>
</evidence>
<comment type="function">
    <text evidence="17">Catalyzes the dehydration of the S-form of NAD(P)HX at the expense of ADP, which is converted to AMP. Together with NAD(P)HX epimerase, which catalyzes the epimerization of the S- and R-forms, the enzyme allows the repair of both epimers of NAD(P)HX, a damaged form of NAD(P)H that is a result of enzymatic or heat-dependent hydration.</text>
</comment>
<evidence type="ECO:0000256" key="2">
    <source>
        <dbReference type="ARBA" id="ARBA00000909"/>
    </source>
</evidence>
<evidence type="ECO:0000256" key="15">
    <source>
        <dbReference type="ARBA" id="ARBA00048238"/>
    </source>
</evidence>
<evidence type="ECO:0000256" key="19">
    <source>
        <dbReference type="PIRNR" id="PIRNR017184"/>
    </source>
</evidence>
<feature type="domain" description="YjeF C-terminal" evidence="20">
    <location>
        <begin position="211"/>
        <end position="481"/>
    </location>
</feature>
<dbReference type="Proteomes" id="UP000295794">
    <property type="component" value="Unassembled WGS sequence"/>
</dbReference>
<dbReference type="GO" id="GO:0005524">
    <property type="term" value="F:ATP binding"/>
    <property type="evidence" value="ECO:0007669"/>
    <property type="project" value="UniProtKB-UniRule"/>
</dbReference>
<dbReference type="AlphaFoldDB" id="A0A377SXQ9"/>
<dbReference type="GO" id="GO:0046872">
    <property type="term" value="F:metal ion binding"/>
    <property type="evidence" value="ECO:0007669"/>
    <property type="project" value="UniProtKB-UniRule"/>
</dbReference>
<feature type="binding site" evidence="18">
    <location>
        <position position="113"/>
    </location>
    <ligand>
        <name>K(+)</name>
        <dbReference type="ChEBI" id="CHEBI:29103"/>
    </ligand>
</feature>
<evidence type="ECO:0000256" key="17">
    <source>
        <dbReference type="HAMAP-Rule" id="MF_01965"/>
    </source>
</evidence>
<evidence type="ECO:0000256" key="9">
    <source>
        <dbReference type="ARBA" id="ARBA00022958"/>
    </source>
</evidence>
<dbReference type="InterPro" id="IPR030677">
    <property type="entry name" value="Nnr"/>
</dbReference>
<evidence type="ECO:0000256" key="14">
    <source>
        <dbReference type="ARBA" id="ARBA00025153"/>
    </source>
</evidence>
<comment type="catalytic activity">
    <reaction evidence="15 17 19">
        <text>(6S)-NADHX + ADP = AMP + phosphate + NADH + H(+)</text>
        <dbReference type="Rhea" id="RHEA:32223"/>
        <dbReference type="ChEBI" id="CHEBI:15378"/>
        <dbReference type="ChEBI" id="CHEBI:43474"/>
        <dbReference type="ChEBI" id="CHEBI:57945"/>
        <dbReference type="ChEBI" id="CHEBI:64074"/>
        <dbReference type="ChEBI" id="CHEBI:456215"/>
        <dbReference type="ChEBI" id="CHEBI:456216"/>
        <dbReference type="EC" id="4.2.1.136"/>
    </reaction>
</comment>
<comment type="similarity">
    <text evidence="3 19">In the N-terminal section; belongs to the NnrE/AIBP family.</text>
</comment>
<dbReference type="InterPro" id="IPR017953">
    <property type="entry name" value="Carbohydrate_kinase_pred_CS"/>
</dbReference>
<evidence type="ECO:0000256" key="4">
    <source>
        <dbReference type="ARBA" id="ARBA00009524"/>
    </source>
</evidence>
<keyword evidence="12 17" id="KW-0456">Lyase</keyword>
<evidence type="ECO:0000256" key="13">
    <source>
        <dbReference type="ARBA" id="ARBA00023268"/>
    </source>
</evidence>
<evidence type="ECO:0000313" key="24">
    <source>
        <dbReference type="Proteomes" id="UP000255108"/>
    </source>
</evidence>
<dbReference type="EC" id="5.1.99.6" evidence="19"/>
<dbReference type="HAMAP" id="MF_01966">
    <property type="entry name" value="NADHX_epimerase"/>
    <property type="match status" value="1"/>
</dbReference>
<dbReference type="HAMAP" id="MF_01965">
    <property type="entry name" value="NADHX_dehydratase"/>
    <property type="match status" value="1"/>
</dbReference>
<evidence type="ECO:0000259" key="21">
    <source>
        <dbReference type="PROSITE" id="PS51385"/>
    </source>
</evidence>
<keyword evidence="11 18" id="KW-0413">Isomerase</keyword>
<dbReference type="SUPFAM" id="SSF53613">
    <property type="entry name" value="Ribokinase-like"/>
    <property type="match status" value="1"/>
</dbReference>
<proteinExistence type="inferred from homology"/>
<comment type="catalytic activity">
    <reaction evidence="16 17 19">
        <text>(6S)-NADPHX + ADP = AMP + phosphate + NADPH + H(+)</text>
        <dbReference type="Rhea" id="RHEA:32235"/>
        <dbReference type="ChEBI" id="CHEBI:15378"/>
        <dbReference type="ChEBI" id="CHEBI:43474"/>
        <dbReference type="ChEBI" id="CHEBI:57783"/>
        <dbReference type="ChEBI" id="CHEBI:64076"/>
        <dbReference type="ChEBI" id="CHEBI:456215"/>
        <dbReference type="ChEBI" id="CHEBI:456216"/>
        <dbReference type="EC" id="4.2.1.136"/>
    </reaction>
</comment>
<dbReference type="PROSITE" id="PS51385">
    <property type="entry name" value="YJEF_N"/>
    <property type="match status" value="1"/>
</dbReference>
<evidence type="ECO:0000313" key="25">
    <source>
        <dbReference type="Proteomes" id="UP000295794"/>
    </source>
</evidence>
<feature type="binding site" evidence="17">
    <location>
        <position position="420"/>
    </location>
    <ligand>
        <name>AMP</name>
        <dbReference type="ChEBI" id="CHEBI:456215"/>
    </ligand>
</feature>
<dbReference type="PROSITE" id="PS51383">
    <property type="entry name" value="YJEF_C_3"/>
    <property type="match status" value="1"/>
</dbReference>
<dbReference type="InterPro" id="IPR000631">
    <property type="entry name" value="CARKD"/>
</dbReference>
<feature type="binding site" evidence="18">
    <location>
        <begin position="117"/>
        <end position="123"/>
    </location>
    <ligand>
        <name>(6S)-NADPHX</name>
        <dbReference type="ChEBI" id="CHEBI:64076"/>
    </ligand>
</feature>
<comment type="similarity">
    <text evidence="17">Belongs to the NnrD/CARKD family.</text>
</comment>
<dbReference type="InterPro" id="IPR004443">
    <property type="entry name" value="YjeF_N_dom"/>
</dbReference>
<feature type="domain" description="YjeF N-terminal" evidence="21">
    <location>
        <begin position="8"/>
        <end position="203"/>
    </location>
</feature>
<dbReference type="NCBIfam" id="TIGR00197">
    <property type="entry name" value="yjeF_nterm"/>
    <property type="match status" value="1"/>
</dbReference>
<reference evidence="22 24" key="1">
    <citation type="submission" date="2018-06" db="EMBL/GenBank/DDBJ databases">
        <authorList>
            <consortium name="Pathogen Informatics"/>
            <person name="Doyle S."/>
        </authorList>
    </citation>
    <scope>NUCLEOTIDE SEQUENCE [LARGE SCALE GENOMIC DNA]</scope>
    <source>
        <strain evidence="22 24">NCTC11159</strain>
    </source>
</reference>
<comment type="function">
    <text evidence="14 19">Bifunctional enzyme that catalyzes the epimerization of the S- and R-forms of NAD(P)HX and the dehydration of the S-form of NAD(P)HX at the expense of ADP, which is converted to AMP. This allows the repair of both epimers of NAD(P)HX, a damaged form of NAD(P)H that is a result of enzymatic or heat-dependent hydration.</text>
</comment>
<comment type="function">
    <text evidence="18">Catalyzes the epimerization of the S- and R-forms of NAD(P)HX, a damaged form of NAD(P)H that is a result of enzymatic or heat-dependent hydration. This is a prerequisite for the S-specific NAD(P)H-hydrate dehydratase to allow the repair of both epimers of NAD(P)HX.</text>
</comment>
<feature type="binding site" evidence="17">
    <location>
        <position position="302"/>
    </location>
    <ligand>
        <name>(6S)-NADPHX</name>
        <dbReference type="ChEBI" id="CHEBI:64076"/>
    </ligand>
</feature>
<feature type="binding site" evidence="17">
    <location>
        <position position="421"/>
    </location>
    <ligand>
        <name>(6S)-NADPHX</name>
        <dbReference type="ChEBI" id="CHEBI:64076"/>
    </ligand>
</feature>